<dbReference type="GO" id="GO:0022625">
    <property type="term" value="C:cytosolic large ribosomal subunit"/>
    <property type="evidence" value="ECO:0007669"/>
    <property type="project" value="TreeGrafter"/>
</dbReference>
<keyword evidence="6" id="KW-1185">Reference proteome</keyword>
<sequence length="86" mass="9899">MKEEIMIEAQTPPIALYRFLVRRTGSNFNAVTLNRLFMNKVNWPPLSLSSRKRMYEVPALKVIAPRFIETAHARIEMAGGECLTFD</sequence>
<dbReference type="GO" id="GO:0003729">
    <property type="term" value="F:mRNA binding"/>
    <property type="evidence" value="ECO:0007669"/>
    <property type="project" value="UniProtKB-ARBA"/>
</dbReference>
<gene>
    <name evidence="5" type="ORF">Ahy_B04g072771</name>
</gene>
<feature type="domain" description="Large ribosomal subunit protein uL15/eL18" evidence="4">
    <location>
        <begin position="52"/>
        <end position="86"/>
    </location>
</feature>
<evidence type="ECO:0000259" key="4">
    <source>
        <dbReference type="Pfam" id="PF17135"/>
    </source>
</evidence>
<dbReference type="InterPro" id="IPR021131">
    <property type="entry name" value="Ribosomal_uL15/eL18"/>
</dbReference>
<dbReference type="SUPFAM" id="SSF52080">
    <property type="entry name" value="Ribosomal proteins L15p and L18e"/>
    <property type="match status" value="1"/>
</dbReference>
<dbReference type="Gene3D" id="3.100.10.10">
    <property type="match status" value="2"/>
</dbReference>
<comment type="similarity">
    <text evidence="1">Belongs to the eukaryotic ribosomal protein eL18 family.</text>
</comment>
<dbReference type="GO" id="GO:0003735">
    <property type="term" value="F:structural constituent of ribosome"/>
    <property type="evidence" value="ECO:0007669"/>
    <property type="project" value="InterPro"/>
</dbReference>
<dbReference type="InterPro" id="IPR036227">
    <property type="entry name" value="Ribosomal_uL15/eL18_sf"/>
</dbReference>
<proteinExistence type="inferred from homology"/>
<dbReference type="PANTHER" id="PTHR10934">
    <property type="entry name" value="60S RIBOSOMAL PROTEIN L18"/>
    <property type="match status" value="1"/>
</dbReference>
<accession>A0A444ZNT7</accession>
<keyword evidence="3" id="KW-0687">Ribonucleoprotein</keyword>
<dbReference type="PANTHER" id="PTHR10934:SF2">
    <property type="entry name" value="LARGE RIBOSOMAL SUBUNIT PROTEIN EL18"/>
    <property type="match status" value="1"/>
</dbReference>
<dbReference type="Pfam" id="PF17135">
    <property type="entry name" value="Ribosomal_L18"/>
    <property type="match status" value="2"/>
</dbReference>
<keyword evidence="2" id="KW-0689">Ribosomal protein</keyword>
<dbReference type="GO" id="GO:0006412">
    <property type="term" value="P:translation"/>
    <property type="evidence" value="ECO:0007669"/>
    <property type="project" value="InterPro"/>
</dbReference>
<protein>
    <recommendedName>
        <fullName evidence="4">Large ribosomal subunit protein uL15/eL18 domain-containing protein</fullName>
    </recommendedName>
</protein>
<dbReference type="STRING" id="3818.A0A444ZNT7"/>
<evidence type="ECO:0000313" key="5">
    <source>
        <dbReference type="EMBL" id="RYR15828.1"/>
    </source>
</evidence>
<evidence type="ECO:0000256" key="2">
    <source>
        <dbReference type="ARBA" id="ARBA00022980"/>
    </source>
</evidence>
<evidence type="ECO:0000256" key="1">
    <source>
        <dbReference type="ARBA" id="ARBA00006815"/>
    </source>
</evidence>
<evidence type="ECO:0000256" key="3">
    <source>
        <dbReference type="ARBA" id="ARBA00023274"/>
    </source>
</evidence>
<feature type="domain" description="Large ribosomal subunit protein uL15/eL18" evidence="4">
    <location>
        <begin position="15"/>
        <end position="49"/>
    </location>
</feature>
<dbReference type="EMBL" id="SDMP01000014">
    <property type="protein sequence ID" value="RYR15828.1"/>
    <property type="molecule type" value="Genomic_DNA"/>
</dbReference>
<dbReference type="Proteomes" id="UP000289738">
    <property type="component" value="Chromosome B04"/>
</dbReference>
<reference evidence="5 6" key="1">
    <citation type="submission" date="2019-01" db="EMBL/GenBank/DDBJ databases">
        <title>Sequencing of cultivated peanut Arachis hypogaea provides insights into genome evolution and oil improvement.</title>
        <authorList>
            <person name="Chen X."/>
        </authorList>
    </citation>
    <scope>NUCLEOTIDE SEQUENCE [LARGE SCALE GENOMIC DNA]</scope>
    <source>
        <strain evidence="6">cv. Fuhuasheng</strain>
        <tissue evidence="5">Leaves</tissue>
    </source>
</reference>
<evidence type="ECO:0000313" key="6">
    <source>
        <dbReference type="Proteomes" id="UP000289738"/>
    </source>
</evidence>
<organism evidence="5 6">
    <name type="scientific">Arachis hypogaea</name>
    <name type="common">Peanut</name>
    <dbReference type="NCBI Taxonomy" id="3818"/>
    <lineage>
        <taxon>Eukaryota</taxon>
        <taxon>Viridiplantae</taxon>
        <taxon>Streptophyta</taxon>
        <taxon>Embryophyta</taxon>
        <taxon>Tracheophyta</taxon>
        <taxon>Spermatophyta</taxon>
        <taxon>Magnoliopsida</taxon>
        <taxon>eudicotyledons</taxon>
        <taxon>Gunneridae</taxon>
        <taxon>Pentapetalae</taxon>
        <taxon>rosids</taxon>
        <taxon>fabids</taxon>
        <taxon>Fabales</taxon>
        <taxon>Fabaceae</taxon>
        <taxon>Papilionoideae</taxon>
        <taxon>50 kb inversion clade</taxon>
        <taxon>dalbergioids sensu lato</taxon>
        <taxon>Dalbergieae</taxon>
        <taxon>Pterocarpus clade</taxon>
        <taxon>Arachis</taxon>
    </lineage>
</organism>
<dbReference type="AlphaFoldDB" id="A0A444ZNT7"/>
<name>A0A444ZNT7_ARAHY</name>
<comment type="caution">
    <text evidence="5">The sequence shown here is derived from an EMBL/GenBank/DDBJ whole genome shotgun (WGS) entry which is preliminary data.</text>
</comment>
<dbReference type="InterPro" id="IPR000039">
    <property type="entry name" value="Ribosomal_eL18"/>
</dbReference>